<evidence type="ECO:0000256" key="1">
    <source>
        <dbReference type="ARBA" id="ARBA00004377"/>
    </source>
</evidence>
<comment type="similarity">
    <text evidence="2 9">Belongs to the membrane fusion protein (MFP) (TC 8.A.1) family.</text>
</comment>
<name>A0A5C4L8U1_9HYPH</name>
<protein>
    <recommendedName>
        <fullName evidence="9">Membrane fusion protein (MFP) family protein</fullName>
    </recommendedName>
</protein>
<dbReference type="PANTHER" id="PTHR30386">
    <property type="entry name" value="MEMBRANE FUSION SUBUNIT OF EMRAB-TOLC MULTIDRUG EFFLUX PUMP"/>
    <property type="match status" value="1"/>
</dbReference>
<evidence type="ECO:0000313" key="13">
    <source>
        <dbReference type="Proteomes" id="UP000305267"/>
    </source>
</evidence>
<feature type="domain" description="AprE-like beta-barrel" evidence="11">
    <location>
        <begin position="333"/>
        <end position="420"/>
    </location>
</feature>
<keyword evidence="8 9" id="KW-0472">Membrane</keyword>
<dbReference type="Gene3D" id="2.40.50.100">
    <property type="match status" value="1"/>
</dbReference>
<dbReference type="GO" id="GO:0005886">
    <property type="term" value="C:plasma membrane"/>
    <property type="evidence" value="ECO:0007669"/>
    <property type="project" value="UniProtKB-SubCell"/>
</dbReference>
<keyword evidence="3 9" id="KW-0813">Transport</keyword>
<accession>A0A5C4L8U1</accession>
<evidence type="ECO:0000256" key="2">
    <source>
        <dbReference type="ARBA" id="ARBA00009477"/>
    </source>
</evidence>
<dbReference type="RefSeq" id="WP_139039123.1">
    <property type="nucleotide sequence ID" value="NZ_VDDA01000021.1"/>
</dbReference>
<dbReference type="InterPro" id="IPR058982">
    <property type="entry name" value="Beta-barrel_AprE"/>
</dbReference>
<sequence>MSTALVLPEPAPVVARAARDTTRGPILAGLAVMLLFFGGFVTFAALAPLSGAVVAGGTIKVEGNRQAVQHPDGGVVRDLRVREGDRVESGQVLIQLDTVAAKARVETLQAERDTLKALEARYLAERGGAAGPSFDASLTQRRAKPSVAEAMTNQTAVFRERRNQFAAETDVRRQKIKQLDEEIKGHRIEIEGLATQLALIEDELAGVRQIYDKGFAPKTRVVSLARTQAQLISEKGTKLAAIAGAQQQIGETNLVIIAAERTRATETAEGLRNTQGKLTELEPKLTTAREVLDRTTIRSPTEGRVVELNAFTVGGVIAAGSRVLDIVPSKKELLIEARIPPENIDEVAAGMRAEVRFTGVAQKRRPIATGRVVTVSADRIDDMGTSGGHYTAQVKLDPNDLAARNVTLQAGMPAQVVVSTYPRTILDYLVAPLSDQVERVFREE</sequence>
<evidence type="ECO:0000259" key="11">
    <source>
        <dbReference type="Pfam" id="PF26002"/>
    </source>
</evidence>
<dbReference type="PRINTS" id="PR01490">
    <property type="entry name" value="RTXTOXIND"/>
</dbReference>
<proteinExistence type="inferred from homology"/>
<dbReference type="InterPro" id="IPR050739">
    <property type="entry name" value="MFP"/>
</dbReference>
<dbReference type="InterPro" id="IPR058781">
    <property type="entry name" value="HH_AprE-like"/>
</dbReference>
<dbReference type="PANTHER" id="PTHR30386:SF17">
    <property type="entry name" value="ALKALINE PROTEASE SECRETION PROTEIN APRE"/>
    <property type="match status" value="1"/>
</dbReference>
<evidence type="ECO:0000259" key="10">
    <source>
        <dbReference type="Pfam" id="PF25994"/>
    </source>
</evidence>
<evidence type="ECO:0000256" key="9">
    <source>
        <dbReference type="RuleBase" id="RU365093"/>
    </source>
</evidence>
<dbReference type="GO" id="GO:0015031">
    <property type="term" value="P:protein transport"/>
    <property type="evidence" value="ECO:0007669"/>
    <property type="project" value="InterPro"/>
</dbReference>
<dbReference type="Pfam" id="PF26002">
    <property type="entry name" value="Beta-barrel_AprE"/>
    <property type="match status" value="1"/>
</dbReference>
<gene>
    <name evidence="12" type="ORF">FF100_28415</name>
</gene>
<keyword evidence="5 9" id="KW-0997">Cell inner membrane</keyword>
<dbReference type="Pfam" id="PF25994">
    <property type="entry name" value="HH_AprE"/>
    <property type="match status" value="1"/>
</dbReference>
<evidence type="ECO:0000256" key="4">
    <source>
        <dbReference type="ARBA" id="ARBA00022475"/>
    </source>
</evidence>
<keyword evidence="13" id="KW-1185">Reference proteome</keyword>
<evidence type="ECO:0000256" key="3">
    <source>
        <dbReference type="ARBA" id="ARBA00022448"/>
    </source>
</evidence>
<feature type="domain" description="AprE-like long alpha-helical hairpin" evidence="10">
    <location>
        <begin position="101"/>
        <end position="290"/>
    </location>
</feature>
<comment type="caution">
    <text evidence="12">The sequence shown here is derived from an EMBL/GenBank/DDBJ whole genome shotgun (WGS) entry which is preliminary data.</text>
</comment>
<keyword evidence="4 9" id="KW-1003">Cell membrane</keyword>
<evidence type="ECO:0000256" key="5">
    <source>
        <dbReference type="ARBA" id="ARBA00022519"/>
    </source>
</evidence>
<evidence type="ECO:0000256" key="6">
    <source>
        <dbReference type="ARBA" id="ARBA00022692"/>
    </source>
</evidence>
<feature type="transmembrane region" description="Helical" evidence="9">
    <location>
        <begin position="26"/>
        <end position="49"/>
    </location>
</feature>
<evidence type="ECO:0000256" key="7">
    <source>
        <dbReference type="ARBA" id="ARBA00022989"/>
    </source>
</evidence>
<keyword evidence="7 9" id="KW-1133">Transmembrane helix</keyword>
<evidence type="ECO:0000256" key="8">
    <source>
        <dbReference type="ARBA" id="ARBA00023136"/>
    </source>
</evidence>
<keyword evidence="6 9" id="KW-0812">Transmembrane</keyword>
<comment type="subcellular location">
    <subcellularLocation>
        <location evidence="1 9">Cell inner membrane</location>
        <topology evidence="1 9">Single-pass membrane protein</topology>
    </subcellularLocation>
</comment>
<dbReference type="Gene3D" id="2.40.30.170">
    <property type="match status" value="1"/>
</dbReference>
<reference evidence="12 13" key="1">
    <citation type="submission" date="2019-06" db="EMBL/GenBank/DDBJ databases">
        <title>Genome of Methylobacterium sp. 17Sr1-39.</title>
        <authorList>
            <person name="Seo T."/>
        </authorList>
    </citation>
    <scope>NUCLEOTIDE SEQUENCE [LARGE SCALE GENOMIC DNA]</scope>
    <source>
        <strain evidence="12 13">17Sr1-39</strain>
    </source>
</reference>
<evidence type="ECO:0000313" key="12">
    <source>
        <dbReference type="EMBL" id="TNC08765.1"/>
    </source>
</evidence>
<dbReference type="InterPro" id="IPR010129">
    <property type="entry name" value="T1SS_HlyD"/>
</dbReference>
<dbReference type="AlphaFoldDB" id="A0A5C4L8U1"/>
<organism evidence="12 13">
    <name type="scientific">Methylobacterium terricola</name>
    <dbReference type="NCBI Taxonomy" id="2583531"/>
    <lineage>
        <taxon>Bacteria</taxon>
        <taxon>Pseudomonadati</taxon>
        <taxon>Pseudomonadota</taxon>
        <taxon>Alphaproteobacteria</taxon>
        <taxon>Hyphomicrobiales</taxon>
        <taxon>Methylobacteriaceae</taxon>
        <taxon>Methylobacterium</taxon>
    </lineage>
</organism>
<dbReference type="NCBIfam" id="TIGR01843">
    <property type="entry name" value="type_I_hlyD"/>
    <property type="match status" value="1"/>
</dbReference>
<dbReference type="Proteomes" id="UP000305267">
    <property type="component" value="Unassembled WGS sequence"/>
</dbReference>
<dbReference type="OrthoDB" id="9810980at2"/>
<dbReference type="EMBL" id="VDDA01000021">
    <property type="protein sequence ID" value="TNC08765.1"/>
    <property type="molecule type" value="Genomic_DNA"/>
</dbReference>